<comment type="caution">
    <text evidence="6">The sequence shown here is derived from an EMBL/GenBank/DDBJ whole genome shotgun (WGS) entry which is preliminary data.</text>
</comment>
<dbReference type="Proteomes" id="UP000460715">
    <property type="component" value="Unassembled WGS sequence"/>
</dbReference>
<feature type="domain" description="Solute-binding protein family 3/N-terminal" evidence="5">
    <location>
        <begin position="47"/>
        <end position="276"/>
    </location>
</feature>
<evidence type="ECO:0000256" key="4">
    <source>
        <dbReference type="SAM" id="SignalP"/>
    </source>
</evidence>
<dbReference type="GO" id="GO:0006865">
    <property type="term" value="P:amino acid transport"/>
    <property type="evidence" value="ECO:0007669"/>
    <property type="project" value="TreeGrafter"/>
</dbReference>
<proteinExistence type="inferred from homology"/>
<accession>A0A845BN25</accession>
<dbReference type="AlphaFoldDB" id="A0A845BN25"/>
<reference evidence="6 7" key="1">
    <citation type="submission" date="2019-03" db="EMBL/GenBank/DDBJ databases">
        <title>Roseomonas sp. a novel Roseomonas species isolated from Sea whip Gorgonian.</title>
        <authorList>
            <person name="Li F."/>
            <person name="Pan X."/>
            <person name="Huang S."/>
            <person name="Li Z."/>
            <person name="Meng B."/>
        </authorList>
    </citation>
    <scope>NUCLEOTIDE SEQUENCE [LARGE SCALE GENOMIC DNA]</scope>
    <source>
        <strain evidence="6 7">M0104</strain>
    </source>
</reference>
<keyword evidence="7" id="KW-1185">Reference proteome</keyword>
<evidence type="ECO:0000313" key="7">
    <source>
        <dbReference type="Proteomes" id="UP000460715"/>
    </source>
</evidence>
<dbReference type="CDD" id="cd13692">
    <property type="entry name" value="PBP2_BztA"/>
    <property type="match status" value="1"/>
</dbReference>
<evidence type="ECO:0000259" key="5">
    <source>
        <dbReference type="SMART" id="SM00062"/>
    </source>
</evidence>
<dbReference type="InterPro" id="IPR001638">
    <property type="entry name" value="Solute-binding_3/MltF_N"/>
</dbReference>
<sequence>MKPMRLATLRTLGLAALAAAMAVPALAQQQPAQQNAATMDAIKSRGTLSCGVNTGLAGFAQPDSQGRWTGFDVDYCRAVAVALFNDANKVRYVPLTAQNRFTALQSGEIDMMARNTTMTLSRDTSLGLDFPAINFYDGQGFMVKASLGLKSAKELNGATICVQPGTTTEQNLTDWARSNNVQFNPVVIERVEEVVGAYTSGRCDAYTTDVSGLAATRSAQPNPNEHQILPEVISKEPLGPAVRHGDQRWADLVRWTHNALLTAEELGITSKNVEQAAASDSRPEAQRLLGKTGGLGEMLGVDNQWAVRIIKAVGNYGEMFDRHLKPLGIQRGPNALWTQGGLQYSPPFR</sequence>
<keyword evidence="3 4" id="KW-0732">Signal</keyword>
<organism evidence="6 7">
    <name type="scientific">Teichococcus coralli</name>
    <dbReference type="NCBI Taxonomy" id="2545983"/>
    <lineage>
        <taxon>Bacteria</taxon>
        <taxon>Pseudomonadati</taxon>
        <taxon>Pseudomonadota</taxon>
        <taxon>Alphaproteobacteria</taxon>
        <taxon>Acetobacterales</taxon>
        <taxon>Roseomonadaceae</taxon>
        <taxon>Roseomonas</taxon>
    </lineage>
</organism>
<dbReference type="RefSeq" id="WP_160938218.1">
    <property type="nucleotide sequence ID" value="NZ_SNVJ01000015.1"/>
</dbReference>
<feature type="signal peptide" evidence="4">
    <location>
        <begin position="1"/>
        <end position="27"/>
    </location>
</feature>
<evidence type="ECO:0000256" key="2">
    <source>
        <dbReference type="ARBA" id="ARBA00022448"/>
    </source>
</evidence>
<dbReference type="SUPFAM" id="SSF53850">
    <property type="entry name" value="Periplasmic binding protein-like II"/>
    <property type="match status" value="1"/>
</dbReference>
<dbReference type="PANTHER" id="PTHR30085:SF7">
    <property type="entry name" value="AMINO-ACID ABC TRANSPORTER-BINDING PROTEIN YHDW-RELATED"/>
    <property type="match status" value="1"/>
</dbReference>
<evidence type="ECO:0000256" key="1">
    <source>
        <dbReference type="ARBA" id="ARBA00010333"/>
    </source>
</evidence>
<protein>
    <submittedName>
        <fullName evidence="6">Amino acid ABC transporter substrate-binding protein</fullName>
    </submittedName>
</protein>
<evidence type="ECO:0000256" key="3">
    <source>
        <dbReference type="ARBA" id="ARBA00022729"/>
    </source>
</evidence>
<dbReference type="InterPro" id="IPR051455">
    <property type="entry name" value="Bact_solute-bind_prot3"/>
</dbReference>
<comment type="similarity">
    <text evidence="1">Belongs to the bacterial solute-binding protein 3 family.</text>
</comment>
<dbReference type="Pfam" id="PF00497">
    <property type="entry name" value="SBP_bac_3"/>
    <property type="match status" value="1"/>
</dbReference>
<dbReference type="SMART" id="SM00062">
    <property type="entry name" value="PBPb"/>
    <property type="match status" value="1"/>
</dbReference>
<feature type="chain" id="PRO_5032570800" evidence="4">
    <location>
        <begin position="28"/>
        <end position="349"/>
    </location>
</feature>
<dbReference type="Gene3D" id="3.40.190.10">
    <property type="entry name" value="Periplasmic binding protein-like II"/>
    <property type="match status" value="2"/>
</dbReference>
<dbReference type="OrthoDB" id="9777941at2"/>
<gene>
    <name evidence="6" type="ORF">E0493_15765</name>
</gene>
<keyword evidence="2" id="KW-0813">Transport</keyword>
<name>A0A845BN25_9PROT</name>
<evidence type="ECO:0000313" key="6">
    <source>
        <dbReference type="EMBL" id="MXP64809.1"/>
    </source>
</evidence>
<dbReference type="EMBL" id="SNVJ01000015">
    <property type="protein sequence ID" value="MXP64809.1"/>
    <property type="molecule type" value="Genomic_DNA"/>
</dbReference>
<dbReference type="PANTHER" id="PTHR30085">
    <property type="entry name" value="AMINO ACID ABC TRANSPORTER PERMEASE"/>
    <property type="match status" value="1"/>
</dbReference>